<dbReference type="Proteomes" id="UP000249218">
    <property type="component" value="Unassembled WGS sequence"/>
</dbReference>
<dbReference type="EMBL" id="KZ150185">
    <property type="protein sequence ID" value="PZC72464.1"/>
    <property type="molecule type" value="Genomic_DNA"/>
</dbReference>
<evidence type="ECO:0000313" key="2">
    <source>
        <dbReference type="Proteomes" id="UP000249218"/>
    </source>
</evidence>
<proteinExistence type="predicted"/>
<protein>
    <submittedName>
        <fullName evidence="1">Uncharacterized protein</fullName>
    </submittedName>
</protein>
<evidence type="ECO:0000313" key="1">
    <source>
        <dbReference type="EMBL" id="PZC72464.1"/>
    </source>
</evidence>
<gene>
    <name evidence="1" type="primary">HaOG211123</name>
    <name evidence="1" type="ORF">B5X24_HaOG211123</name>
</gene>
<accession>A0A2W1BFK9</accession>
<dbReference type="AlphaFoldDB" id="A0A2W1BFK9"/>
<reference evidence="1 2" key="1">
    <citation type="journal article" date="2017" name="BMC Biol.">
        <title>Genomic innovations, transcriptional plasticity and gene loss underlying the evolution and divergence of two highly polyphagous and invasive Helicoverpa pest species.</title>
        <authorList>
            <person name="Pearce S.L."/>
            <person name="Clarke D.F."/>
            <person name="East P.D."/>
            <person name="Elfekih S."/>
            <person name="Gordon K.H."/>
            <person name="Jermiin L.S."/>
            <person name="McGaughran A."/>
            <person name="Oakeshott J.G."/>
            <person name="Papanikolaou A."/>
            <person name="Perera O.P."/>
            <person name="Rane R.V."/>
            <person name="Richards S."/>
            <person name="Tay W.T."/>
            <person name="Walsh T.K."/>
            <person name="Anderson A."/>
            <person name="Anderson C.J."/>
            <person name="Asgari S."/>
            <person name="Board P.G."/>
            <person name="Bretschneider A."/>
            <person name="Campbell P.M."/>
            <person name="Chertemps T."/>
            <person name="Christeller J.T."/>
            <person name="Coppin C.W."/>
            <person name="Downes S.J."/>
            <person name="Duan G."/>
            <person name="Farnsworth C.A."/>
            <person name="Good R.T."/>
            <person name="Han L.B."/>
            <person name="Han Y.C."/>
            <person name="Hatje K."/>
            <person name="Horne I."/>
            <person name="Huang Y.P."/>
            <person name="Hughes D.S."/>
            <person name="Jacquin-Joly E."/>
            <person name="James W."/>
            <person name="Jhangiani S."/>
            <person name="Kollmar M."/>
            <person name="Kuwar S.S."/>
            <person name="Li S."/>
            <person name="Liu N.Y."/>
            <person name="Maibeche M.T."/>
            <person name="Miller J.R."/>
            <person name="Montagne N."/>
            <person name="Perry T."/>
            <person name="Qu J."/>
            <person name="Song S.V."/>
            <person name="Sutton G.G."/>
            <person name="Vogel H."/>
            <person name="Walenz B.P."/>
            <person name="Xu W."/>
            <person name="Zhang H.J."/>
            <person name="Zou Z."/>
            <person name="Batterham P."/>
            <person name="Edwards O.R."/>
            <person name="Feyereisen R."/>
            <person name="Gibbs R.A."/>
            <person name="Heckel D.G."/>
            <person name="McGrath A."/>
            <person name="Robin C."/>
            <person name="Scherer S.E."/>
            <person name="Worley K.C."/>
            <person name="Wu Y.D."/>
        </authorList>
    </citation>
    <scope>NUCLEOTIDE SEQUENCE [LARGE SCALE GENOMIC DNA]</scope>
    <source>
        <strain evidence="1">Harm_GR_Male_#8</strain>
        <tissue evidence="1">Whole organism</tissue>
    </source>
</reference>
<organism evidence="1 2">
    <name type="scientific">Helicoverpa armigera</name>
    <name type="common">Cotton bollworm</name>
    <name type="synonym">Heliothis armigera</name>
    <dbReference type="NCBI Taxonomy" id="29058"/>
    <lineage>
        <taxon>Eukaryota</taxon>
        <taxon>Metazoa</taxon>
        <taxon>Ecdysozoa</taxon>
        <taxon>Arthropoda</taxon>
        <taxon>Hexapoda</taxon>
        <taxon>Insecta</taxon>
        <taxon>Pterygota</taxon>
        <taxon>Neoptera</taxon>
        <taxon>Endopterygota</taxon>
        <taxon>Lepidoptera</taxon>
        <taxon>Glossata</taxon>
        <taxon>Ditrysia</taxon>
        <taxon>Noctuoidea</taxon>
        <taxon>Noctuidae</taxon>
        <taxon>Heliothinae</taxon>
        <taxon>Helicoverpa</taxon>
    </lineage>
</organism>
<sequence length="74" mass="8462">MAHSVLEPAVNVSAQRLSDQVRVIQRNHRLDDDAALDLLRLEMLRSPMVMVWYGHGMVRLPPSDEVMPRSNLVK</sequence>
<keyword evidence="2" id="KW-1185">Reference proteome</keyword>
<name>A0A2W1BFK9_HELAM</name>